<evidence type="ECO:0000313" key="2">
    <source>
        <dbReference type="Proteomes" id="UP000185478"/>
    </source>
</evidence>
<dbReference type="AlphaFoldDB" id="A0A1L7CH73"/>
<gene>
    <name evidence="1" type="ORF">CAQU_09070</name>
</gene>
<dbReference type="EMBL" id="CP009245">
    <property type="protein sequence ID" value="APT85198.1"/>
    <property type="molecule type" value="Genomic_DNA"/>
</dbReference>
<organism evidence="1 2">
    <name type="scientific">Corynebacterium aquilae DSM 44791</name>
    <dbReference type="NCBI Taxonomy" id="1431546"/>
    <lineage>
        <taxon>Bacteria</taxon>
        <taxon>Bacillati</taxon>
        <taxon>Actinomycetota</taxon>
        <taxon>Actinomycetes</taxon>
        <taxon>Mycobacteriales</taxon>
        <taxon>Corynebacteriaceae</taxon>
        <taxon>Corynebacterium</taxon>
    </lineage>
</organism>
<dbReference type="Proteomes" id="UP000185478">
    <property type="component" value="Chromosome"/>
</dbReference>
<keyword evidence="2" id="KW-1185">Reference proteome</keyword>
<reference evidence="1 2" key="1">
    <citation type="submission" date="2014-08" db="EMBL/GenBank/DDBJ databases">
        <title>Complete genome sequence of Corynebacterium aquilae S-613T(T) (=DSM 44791(T)), isolated from the choana of a healthy golden eagle.</title>
        <authorList>
            <person name="Ruckert C."/>
            <person name="Albersmeier A."/>
            <person name="Winkler A."/>
            <person name="Kalinowski J."/>
        </authorList>
    </citation>
    <scope>NUCLEOTIDE SEQUENCE [LARGE SCALE GENOMIC DNA]</scope>
    <source>
        <strain evidence="1 2">S-613</strain>
    </source>
</reference>
<dbReference type="STRING" id="1431546.CAQU_09070"/>
<sequence>MHLTGAKARHRELTQAVYDIGDEVAEYIEHLAQAAGDWDVELVEDCLEEFEDIVEEARTDARTVIAELFGVRKALTSGLHSGALSVGPQAPEAIPAPPPPVTAVSLVNEFPLGRTVAVEILQDALDARTDKVLDFLDHIAEWVIATAGAVAVDTDSENLPLCLSKTQRLVVDATNAWLHSVAARDRSYARAKRGSNPPRFLFERAQTDQVVARVKAKLAAHHRD</sequence>
<name>A0A1L7CH73_9CORY</name>
<accession>A0A1L7CH73</accession>
<protein>
    <submittedName>
        <fullName evidence="1">Uncharacterized protein</fullName>
    </submittedName>
</protein>
<evidence type="ECO:0000313" key="1">
    <source>
        <dbReference type="EMBL" id="APT85198.1"/>
    </source>
</evidence>
<proteinExistence type="predicted"/>
<dbReference type="KEGG" id="caqu:CAQU_09070"/>